<dbReference type="AlphaFoldDB" id="S7RHH6"/>
<feature type="domain" description="Alpha/beta hydrolase fold-3" evidence="2">
    <location>
        <begin position="92"/>
        <end position="315"/>
    </location>
</feature>
<dbReference type="OMA" id="NRWAATW"/>
<organism evidence="3 4">
    <name type="scientific">Gloeophyllum trabeum (strain ATCC 11539 / FP-39264 / Madison 617)</name>
    <name type="common">Brown rot fungus</name>
    <dbReference type="NCBI Taxonomy" id="670483"/>
    <lineage>
        <taxon>Eukaryota</taxon>
        <taxon>Fungi</taxon>
        <taxon>Dikarya</taxon>
        <taxon>Basidiomycota</taxon>
        <taxon>Agaricomycotina</taxon>
        <taxon>Agaricomycetes</taxon>
        <taxon>Gloeophyllales</taxon>
        <taxon>Gloeophyllaceae</taxon>
        <taxon>Gloeophyllum</taxon>
    </lineage>
</organism>
<dbReference type="Pfam" id="PF07859">
    <property type="entry name" value="Abhydrolase_3"/>
    <property type="match status" value="1"/>
</dbReference>
<dbReference type="PANTHER" id="PTHR48081:SF8">
    <property type="entry name" value="ALPHA_BETA HYDROLASE FOLD-3 DOMAIN-CONTAINING PROTEIN-RELATED"/>
    <property type="match status" value="1"/>
</dbReference>
<dbReference type="GeneID" id="19298850"/>
<name>S7RHH6_GLOTA</name>
<gene>
    <name evidence="3" type="ORF">GLOTRDRAFT_107650</name>
</gene>
<accession>S7RHH6</accession>
<keyword evidence="4" id="KW-1185">Reference proteome</keyword>
<dbReference type="RefSeq" id="XP_007869239.1">
    <property type="nucleotide sequence ID" value="XM_007871048.1"/>
</dbReference>
<evidence type="ECO:0000259" key="2">
    <source>
        <dbReference type="Pfam" id="PF07859"/>
    </source>
</evidence>
<reference evidence="3 4" key="1">
    <citation type="journal article" date="2012" name="Science">
        <title>The Paleozoic origin of enzymatic lignin decomposition reconstructed from 31 fungal genomes.</title>
        <authorList>
            <person name="Floudas D."/>
            <person name="Binder M."/>
            <person name="Riley R."/>
            <person name="Barry K."/>
            <person name="Blanchette R.A."/>
            <person name="Henrissat B."/>
            <person name="Martinez A.T."/>
            <person name="Otillar R."/>
            <person name="Spatafora J.W."/>
            <person name="Yadav J.S."/>
            <person name="Aerts A."/>
            <person name="Benoit I."/>
            <person name="Boyd A."/>
            <person name="Carlson A."/>
            <person name="Copeland A."/>
            <person name="Coutinho P.M."/>
            <person name="de Vries R.P."/>
            <person name="Ferreira P."/>
            <person name="Findley K."/>
            <person name="Foster B."/>
            <person name="Gaskell J."/>
            <person name="Glotzer D."/>
            <person name="Gorecki P."/>
            <person name="Heitman J."/>
            <person name="Hesse C."/>
            <person name="Hori C."/>
            <person name="Igarashi K."/>
            <person name="Jurgens J.A."/>
            <person name="Kallen N."/>
            <person name="Kersten P."/>
            <person name="Kohler A."/>
            <person name="Kuees U."/>
            <person name="Kumar T.K.A."/>
            <person name="Kuo A."/>
            <person name="LaButti K."/>
            <person name="Larrondo L.F."/>
            <person name="Lindquist E."/>
            <person name="Ling A."/>
            <person name="Lombard V."/>
            <person name="Lucas S."/>
            <person name="Lundell T."/>
            <person name="Martin R."/>
            <person name="McLaughlin D.J."/>
            <person name="Morgenstern I."/>
            <person name="Morin E."/>
            <person name="Murat C."/>
            <person name="Nagy L.G."/>
            <person name="Nolan M."/>
            <person name="Ohm R.A."/>
            <person name="Patyshakuliyeva A."/>
            <person name="Rokas A."/>
            <person name="Ruiz-Duenas F.J."/>
            <person name="Sabat G."/>
            <person name="Salamov A."/>
            <person name="Samejima M."/>
            <person name="Schmutz J."/>
            <person name="Slot J.C."/>
            <person name="St John F."/>
            <person name="Stenlid J."/>
            <person name="Sun H."/>
            <person name="Sun S."/>
            <person name="Syed K."/>
            <person name="Tsang A."/>
            <person name="Wiebenga A."/>
            <person name="Young D."/>
            <person name="Pisabarro A."/>
            <person name="Eastwood D.C."/>
            <person name="Martin F."/>
            <person name="Cullen D."/>
            <person name="Grigoriev I.V."/>
            <person name="Hibbett D.S."/>
        </authorList>
    </citation>
    <scope>NUCLEOTIDE SEQUENCE [LARGE SCALE GENOMIC DNA]</scope>
    <source>
        <strain evidence="3 4">ATCC 11539</strain>
    </source>
</reference>
<sequence>MSQYAHLSDPDPELLAAFNAWTASFTTIASAREKAKAFIGMIMDYHRPHLPPDEKYRMEDHKLSVFGGEITVRVLTPRNADNSHEQNSFPLLLWMHGGGWGVSNIDQDDFYLRRICVDLQICILNVDYRLAPEYPFPTGLDDCYSALKWVRLCTSLRTNAAANSSFFNVDLSRGFLVAGQSSGSNFAAAIAHRAVADPFFSDKPVTGHVLQLALVCHPDAYPPECRLEMISMEQNKDAPFLRKEHMLGAWHRYGGSPTDPDVSPLLYKHEGLSPMYAQVCGWDVLRDEGLLYEKLVREAGVHTKVDVYPGAFHGFSCAFSDVRLGVRFDREFREGIRWLLSLSKKDVQQNYGVTATVVDDLPG</sequence>
<evidence type="ECO:0000313" key="3">
    <source>
        <dbReference type="EMBL" id="EPQ52039.1"/>
    </source>
</evidence>
<dbReference type="Proteomes" id="UP000030669">
    <property type="component" value="Unassembled WGS sequence"/>
</dbReference>
<proteinExistence type="predicted"/>
<dbReference type="PANTHER" id="PTHR48081">
    <property type="entry name" value="AB HYDROLASE SUPERFAMILY PROTEIN C4A8.06C"/>
    <property type="match status" value="1"/>
</dbReference>
<evidence type="ECO:0000256" key="1">
    <source>
        <dbReference type="ARBA" id="ARBA00022801"/>
    </source>
</evidence>
<dbReference type="Gene3D" id="3.40.50.1820">
    <property type="entry name" value="alpha/beta hydrolase"/>
    <property type="match status" value="1"/>
</dbReference>
<dbReference type="HOGENOM" id="CLU_012494_6_3_1"/>
<protein>
    <submittedName>
        <fullName evidence="3">Alpha/beta-hydrolase</fullName>
    </submittedName>
</protein>
<dbReference type="GO" id="GO:0016787">
    <property type="term" value="F:hydrolase activity"/>
    <property type="evidence" value="ECO:0007669"/>
    <property type="project" value="UniProtKB-KW"/>
</dbReference>
<dbReference type="InterPro" id="IPR013094">
    <property type="entry name" value="AB_hydrolase_3"/>
</dbReference>
<dbReference type="ESTHER" id="glota-s7rhh6">
    <property type="family name" value="Hormone-sensitive_lipase_like"/>
</dbReference>
<evidence type="ECO:0000313" key="4">
    <source>
        <dbReference type="Proteomes" id="UP000030669"/>
    </source>
</evidence>
<dbReference type="KEGG" id="gtr:GLOTRDRAFT_107650"/>
<dbReference type="SUPFAM" id="SSF53474">
    <property type="entry name" value="alpha/beta-Hydrolases"/>
    <property type="match status" value="1"/>
</dbReference>
<dbReference type="EMBL" id="KB469308">
    <property type="protein sequence ID" value="EPQ52039.1"/>
    <property type="molecule type" value="Genomic_DNA"/>
</dbReference>
<dbReference type="eggNOG" id="KOG1515">
    <property type="taxonomic scope" value="Eukaryota"/>
</dbReference>
<dbReference type="InterPro" id="IPR050300">
    <property type="entry name" value="GDXG_lipolytic_enzyme"/>
</dbReference>
<dbReference type="OrthoDB" id="408631at2759"/>
<keyword evidence="1 3" id="KW-0378">Hydrolase</keyword>
<dbReference type="InterPro" id="IPR029058">
    <property type="entry name" value="AB_hydrolase_fold"/>
</dbReference>